<dbReference type="InterPro" id="IPR011989">
    <property type="entry name" value="ARM-like"/>
</dbReference>
<protein>
    <submittedName>
        <fullName evidence="6">Pumilio19</fullName>
    </submittedName>
</protein>
<dbReference type="AlphaFoldDB" id="A0AAW2K9W6"/>
<keyword evidence="3" id="KW-0694">RNA-binding</keyword>
<evidence type="ECO:0000313" key="6">
    <source>
        <dbReference type="EMBL" id="KAL0303189.1"/>
    </source>
</evidence>
<evidence type="ECO:0000256" key="3">
    <source>
        <dbReference type="ARBA" id="ARBA00022884"/>
    </source>
</evidence>
<dbReference type="PANTHER" id="PTHR12537">
    <property type="entry name" value="RNA BINDING PROTEIN PUMILIO-RELATED"/>
    <property type="match status" value="1"/>
</dbReference>
<dbReference type="GO" id="GO:0005737">
    <property type="term" value="C:cytoplasm"/>
    <property type="evidence" value="ECO:0007669"/>
    <property type="project" value="TreeGrafter"/>
</dbReference>
<sequence length="331" mass="37315">MALSGSWHPPLILRATTTMPLSQTNSESFSVFSFKTEEEGVPVTTTCTSKNIKIVPCILGQDKSATKDNIWGCPRFFTTTSAGEKDVSNQNLMNHQHRSNHLVHHFRSKPLRVPYAHPRASSVVKLIRKVKKSSPHAMAMTRVLSTRFMDIMTHPTARDVILQCLLLFPAQPNEVLYEKALFAFSRFGHTQWWMQIIEQLHRPHRNYVVQNFLGLKDGDITNKIIDQLQNQFIRLAVTKEGSLVVEKCMEASNNGIIRVAAEIVNCPGAAFRLARNQFGNYVIQAALKKTKERGFSSFYDAIVRCLEPHRRALGQTAGGKNVLSILEADDE</sequence>
<name>A0AAW2K9W6_SESRA</name>
<evidence type="ECO:0000259" key="5">
    <source>
        <dbReference type="PROSITE" id="PS50303"/>
    </source>
</evidence>
<dbReference type="SUPFAM" id="SSF48371">
    <property type="entry name" value="ARM repeat"/>
    <property type="match status" value="1"/>
</dbReference>
<reference evidence="6" key="2">
    <citation type="journal article" date="2024" name="Plant">
        <title>Genomic evolution and insights into agronomic trait innovations of Sesamum species.</title>
        <authorList>
            <person name="Miao H."/>
            <person name="Wang L."/>
            <person name="Qu L."/>
            <person name="Liu H."/>
            <person name="Sun Y."/>
            <person name="Le M."/>
            <person name="Wang Q."/>
            <person name="Wei S."/>
            <person name="Zheng Y."/>
            <person name="Lin W."/>
            <person name="Duan Y."/>
            <person name="Cao H."/>
            <person name="Xiong S."/>
            <person name="Wang X."/>
            <person name="Wei L."/>
            <person name="Li C."/>
            <person name="Ma Q."/>
            <person name="Ju M."/>
            <person name="Zhao R."/>
            <person name="Li G."/>
            <person name="Mu C."/>
            <person name="Tian Q."/>
            <person name="Mei H."/>
            <person name="Zhang T."/>
            <person name="Gao T."/>
            <person name="Zhang H."/>
        </authorList>
    </citation>
    <scope>NUCLEOTIDE SEQUENCE</scope>
    <source>
        <strain evidence="6">G02</strain>
    </source>
</reference>
<dbReference type="GO" id="GO:0006417">
    <property type="term" value="P:regulation of translation"/>
    <property type="evidence" value="ECO:0007669"/>
    <property type="project" value="UniProtKB-KW"/>
</dbReference>
<keyword evidence="1" id="KW-0677">Repeat</keyword>
<dbReference type="InterPro" id="IPR001313">
    <property type="entry name" value="Pumilio_RNA-bd_rpt"/>
</dbReference>
<evidence type="ECO:0000256" key="4">
    <source>
        <dbReference type="PROSITE-ProRule" id="PRU00317"/>
    </source>
</evidence>
<reference evidence="6" key="1">
    <citation type="submission" date="2020-06" db="EMBL/GenBank/DDBJ databases">
        <authorList>
            <person name="Li T."/>
            <person name="Hu X."/>
            <person name="Zhang T."/>
            <person name="Song X."/>
            <person name="Zhang H."/>
            <person name="Dai N."/>
            <person name="Sheng W."/>
            <person name="Hou X."/>
            <person name="Wei L."/>
        </authorList>
    </citation>
    <scope>NUCLEOTIDE SEQUENCE</scope>
    <source>
        <strain evidence="6">G02</strain>
        <tissue evidence="6">Leaf</tissue>
    </source>
</reference>
<dbReference type="Pfam" id="PF00806">
    <property type="entry name" value="PUF"/>
    <property type="match status" value="2"/>
</dbReference>
<dbReference type="PANTHER" id="PTHR12537:SF137">
    <property type="entry name" value="PUMILIO HOMOLOG 16-RELATED"/>
    <property type="match status" value="1"/>
</dbReference>
<dbReference type="GO" id="GO:0003729">
    <property type="term" value="F:mRNA binding"/>
    <property type="evidence" value="ECO:0007669"/>
    <property type="project" value="TreeGrafter"/>
</dbReference>
<dbReference type="SMART" id="SM00025">
    <property type="entry name" value="Pumilio"/>
    <property type="match status" value="3"/>
</dbReference>
<feature type="domain" description="PUM-HD" evidence="5">
    <location>
        <begin position="119"/>
        <end position="331"/>
    </location>
</feature>
<gene>
    <name evidence="6" type="ORF">Sradi_6187000</name>
</gene>
<dbReference type="InterPro" id="IPR033133">
    <property type="entry name" value="PUM-HD"/>
</dbReference>
<accession>A0AAW2K9W6</accession>
<dbReference type="PROSITE" id="PS50303">
    <property type="entry name" value="PUM_HD"/>
    <property type="match status" value="1"/>
</dbReference>
<dbReference type="InterPro" id="IPR016024">
    <property type="entry name" value="ARM-type_fold"/>
</dbReference>
<keyword evidence="2" id="KW-0810">Translation regulation</keyword>
<evidence type="ECO:0000256" key="1">
    <source>
        <dbReference type="ARBA" id="ARBA00022737"/>
    </source>
</evidence>
<dbReference type="PROSITE" id="PS50302">
    <property type="entry name" value="PUM"/>
    <property type="match status" value="1"/>
</dbReference>
<organism evidence="6">
    <name type="scientific">Sesamum radiatum</name>
    <name type="common">Black benniseed</name>
    <dbReference type="NCBI Taxonomy" id="300843"/>
    <lineage>
        <taxon>Eukaryota</taxon>
        <taxon>Viridiplantae</taxon>
        <taxon>Streptophyta</taxon>
        <taxon>Embryophyta</taxon>
        <taxon>Tracheophyta</taxon>
        <taxon>Spermatophyta</taxon>
        <taxon>Magnoliopsida</taxon>
        <taxon>eudicotyledons</taxon>
        <taxon>Gunneridae</taxon>
        <taxon>Pentapetalae</taxon>
        <taxon>asterids</taxon>
        <taxon>lamiids</taxon>
        <taxon>Lamiales</taxon>
        <taxon>Pedaliaceae</taxon>
        <taxon>Sesamum</taxon>
    </lineage>
</organism>
<dbReference type="Gene3D" id="1.25.10.10">
    <property type="entry name" value="Leucine-rich Repeat Variant"/>
    <property type="match status" value="1"/>
</dbReference>
<comment type="caution">
    <text evidence="6">The sequence shown here is derived from an EMBL/GenBank/DDBJ whole genome shotgun (WGS) entry which is preliminary data.</text>
</comment>
<evidence type="ECO:0000256" key="2">
    <source>
        <dbReference type="ARBA" id="ARBA00022845"/>
    </source>
</evidence>
<proteinExistence type="predicted"/>
<dbReference type="EMBL" id="JACGWJ010000029">
    <property type="protein sequence ID" value="KAL0303189.1"/>
    <property type="molecule type" value="Genomic_DNA"/>
</dbReference>
<feature type="repeat" description="Pumilio" evidence="4">
    <location>
        <begin position="262"/>
        <end position="300"/>
    </location>
</feature>